<comment type="caution">
    <text evidence="1">The sequence shown here is derived from an EMBL/GenBank/DDBJ whole genome shotgun (WGS) entry which is preliminary data.</text>
</comment>
<protein>
    <submittedName>
        <fullName evidence="1">Uncharacterized protein</fullName>
    </submittedName>
</protein>
<dbReference type="RefSeq" id="WP_394458900.1">
    <property type="nucleotide sequence ID" value="NZ_JBIGHZ010000002.1"/>
</dbReference>
<reference evidence="1 2" key="1">
    <citation type="submission" date="2024-08" db="EMBL/GenBank/DDBJ databases">
        <authorList>
            <person name="Lu H."/>
        </authorList>
    </citation>
    <scope>NUCLEOTIDE SEQUENCE [LARGE SCALE GENOMIC DNA]</scope>
    <source>
        <strain evidence="1 2">BYS180W</strain>
    </source>
</reference>
<name>A0ABW7FT42_9BURK</name>
<dbReference type="Proteomes" id="UP001606099">
    <property type="component" value="Unassembled WGS sequence"/>
</dbReference>
<keyword evidence="2" id="KW-1185">Reference proteome</keyword>
<accession>A0ABW7FT42</accession>
<evidence type="ECO:0000313" key="1">
    <source>
        <dbReference type="EMBL" id="MFG6447494.1"/>
    </source>
</evidence>
<dbReference type="EMBL" id="JBIGHZ010000002">
    <property type="protein sequence ID" value="MFG6447494.1"/>
    <property type="molecule type" value="Genomic_DNA"/>
</dbReference>
<sequence length="114" mass="12728">MSMPVTENLTQLSGRVLSWEPHPLREGWVLLQLQLESCQPVPGKADMLGASLRVGRPAQLVLRQDLLAAHPDPQPVPGLQAFEAWRLRCRAKFTPEGAQVEAHPEPEHFQLARP</sequence>
<proteinExistence type="predicted"/>
<evidence type="ECO:0000313" key="2">
    <source>
        <dbReference type="Proteomes" id="UP001606099"/>
    </source>
</evidence>
<gene>
    <name evidence="1" type="ORF">ACG0Z6_04450</name>
</gene>
<organism evidence="1 2">
    <name type="scientific">Roseateles rivi</name>
    <dbReference type="NCBI Taxonomy" id="3299028"/>
    <lineage>
        <taxon>Bacteria</taxon>
        <taxon>Pseudomonadati</taxon>
        <taxon>Pseudomonadota</taxon>
        <taxon>Betaproteobacteria</taxon>
        <taxon>Burkholderiales</taxon>
        <taxon>Sphaerotilaceae</taxon>
        <taxon>Roseateles</taxon>
    </lineage>
</organism>